<dbReference type="OrthoDB" id="2322499at2759"/>
<evidence type="ECO:0000259" key="2">
    <source>
        <dbReference type="Pfam" id="PF25422"/>
    </source>
</evidence>
<dbReference type="EMBL" id="JAGPXC010000010">
    <property type="protein sequence ID" value="KAH6646486.1"/>
    <property type="molecule type" value="Genomic_DNA"/>
</dbReference>
<reference evidence="3" key="1">
    <citation type="journal article" date="2021" name="Nat. Commun.">
        <title>Genetic determinants of endophytism in the Arabidopsis root mycobiome.</title>
        <authorList>
            <person name="Mesny F."/>
            <person name="Miyauchi S."/>
            <person name="Thiergart T."/>
            <person name="Pickel B."/>
            <person name="Atanasova L."/>
            <person name="Karlsson M."/>
            <person name="Huettel B."/>
            <person name="Barry K.W."/>
            <person name="Haridas S."/>
            <person name="Chen C."/>
            <person name="Bauer D."/>
            <person name="Andreopoulos W."/>
            <person name="Pangilinan J."/>
            <person name="LaButti K."/>
            <person name="Riley R."/>
            <person name="Lipzen A."/>
            <person name="Clum A."/>
            <person name="Drula E."/>
            <person name="Henrissat B."/>
            <person name="Kohler A."/>
            <person name="Grigoriev I.V."/>
            <person name="Martin F.M."/>
            <person name="Hacquard S."/>
        </authorList>
    </citation>
    <scope>NUCLEOTIDE SEQUENCE</scope>
    <source>
        <strain evidence="3">MPI-SDFR-AT-0073</strain>
    </source>
</reference>
<organism evidence="3 4">
    <name type="scientific">Truncatella angustata</name>
    <dbReference type="NCBI Taxonomy" id="152316"/>
    <lineage>
        <taxon>Eukaryota</taxon>
        <taxon>Fungi</taxon>
        <taxon>Dikarya</taxon>
        <taxon>Ascomycota</taxon>
        <taxon>Pezizomycotina</taxon>
        <taxon>Sordariomycetes</taxon>
        <taxon>Xylariomycetidae</taxon>
        <taxon>Amphisphaeriales</taxon>
        <taxon>Sporocadaceae</taxon>
        <taxon>Truncatella</taxon>
    </lineage>
</organism>
<feature type="compositionally biased region" description="Basic and acidic residues" evidence="1">
    <location>
        <begin position="1202"/>
        <end position="1225"/>
    </location>
</feature>
<protein>
    <recommendedName>
        <fullName evidence="2">DUF7892 domain-containing protein</fullName>
    </recommendedName>
</protein>
<feature type="region of interest" description="Disordered" evidence="1">
    <location>
        <begin position="632"/>
        <end position="652"/>
    </location>
</feature>
<feature type="region of interest" description="Disordered" evidence="1">
    <location>
        <begin position="1569"/>
        <end position="1588"/>
    </location>
</feature>
<sequence>MRQGQPPPGSVSTRPIHKGTYAAQPTRLAEEQDVIIFDESSDTDVSMSASDVESHDTEGQKCSARLATGIERDGIPDSSLPLGFRNENGRKRKLSADQPATLTDSDPPKKAKLNGNRPAVPNHADSITSDKSLLPAEIWHHIFTLTQPQGLGNSLQVSKLFNLYLDPSSSKQSPQPRPPIRGHLSTLQPNEIWRASRKRYWPKMPAPLEDKTELEMWRLVHMRRCQYCGKEERGDSPAVKSMLSPGPGVGRVRMLWPFAVICCGSCLIANTTKEIDLLLSPSIPHLLFPALPFVLITSDIQAFTPGALTKGLSLGDAALTKIFFTKQIDELRDEFVSVKNLGPGAAEEWLKGLEDRGKERRLDAERWEKWDLGGGLRQLWQSHTPGAQPVAMPSTLESSRQVENNSIADRSTIANHKVNTLGMTVKSTTASKMQPIPPLRIEESEPFSQSQSMIQSTQSGPTQSKRTIHEVIELRAARRAEIERRAMLLQPPLQPDVLAQIPSFQAALQIITPLDDNAWEMLKRRLLLQRADVKNRRERDQVAAMPLVAVEEPAEEQHVFERQGKEIKELTDKDWDDAQAPLRAQISMYADEIIRDAWDDGNNVNKESSPRFAVEVLLYVRRKFYAKIERDAAASRGTHKEPKRDPPQGPFTQKLTLENLKWLFEVKVKPHTETHRKELFLCNGCDDSLKAYGFEGVVQHYAAKHTNSMSVGSIVVYWRSEWPEVPPFHPDPVARTAQHRKPTTSPVYQSAGPMQQHNHHHQAPTSFGVSMAPHVGHPYYGQYNQPDSHYQHSGFAPSTMYATTQASYTPAFLEHLPYNQGYGIASSTGASLPVPQPVTNYSQQFAHGLPFPVPAVHNSHTYDAYQLTGQAGYLGFPGGSQSDRIRTQLEALACFSREVWMATAGVKELPGYIRVYVCFYHLAKRYRSHFAEDPPLGMFIDGLSNHKEMRPVRNVNGLQCKACHLHLGGCAPVENERSVFSLPQLVNHFQKKHVEPAQGMTQPILNWIADMVFLPDVACLSHLRAMVGMDSHKYGLMTEAFPQVTFSGPFGAEGSHGQTAPSHQNHLPGHHGVHSLAHSAENSSAAVPDGYMPMHVAFGQQQASEDRPLPHPQSMVSGEGPLVNEFSNYFSQANVVANDDGQVFPQHLLHQPGPSDVGRGTPDRAAGKHRNRKSSAKERRAGQGGKSRKGSAKHGVRQGKPAAEKSESGEDKEAEAEAQRQEEAIRAMWAADRQTAARIASDPEPPQTTRPESPTDGPPSAMRPQAVQVSPPPLNHVARPIAGPDISRNPPVVVLDHEDDLFAGLEHHLDQQRVLKPTNIAVSSRRPISEQAPVQNSRASDGLTQSSVHERCRSRSPDRAGLGEAPSQHGYVYRNRGPPAYDTNPAYARVDDPTEVAQSLAGDRDSLRAHVDNHSRVAPQVHEAVYTDDPRPRPASSFQYVDSSSMSQAVRSAQAQAQISYTEVWERVLVRDSRGDEYYIERPIRREPAPVYVRYEDEQPRYREATTTYRGQERNVYRRESVCESAYQQDTTGNRQMMRGAMSSRPESPRRQLVYEEAPSATAVSFEEYDPKFPSAPSSLGPPRYVHY</sequence>
<name>A0A9P8RLY5_9PEZI</name>
<evidence type="ECO:0000313" key="3">
    <source>
        <dbReference type="EMBL" id="KAH6646486.1"/>
    </source>
</evidence>
<feature type="region of interest" description="Disordered" evidence="1">
    <location>
        <begin position="1321"/>
        <end position="1387"/>
    </location>
</feature>
<feature type="compositionally biased region" description="Basic and acidic residues" evidence="1">
    <location>
        <begin position="632"/>
        <end position="646"/>
    </location>
</feature>
<feature type="region of interest" description="Disordered" evidence="1">
    <location>
        <begin position="1"/>
        <end position="127"/>
    </location>
</feature>
<accession>A0A9P8RLY5</accession>
<dbReference type="GeneID" id="70137245"/>
<feature type="domain" description="DUF7892" evidence="2">
    <location>
        <begin position="884"/>
        <end position="1040"/>
    </location>
</feature>
<dbReference type="Proteomes" id="UP000758603">
    <property type="component" value="Unassembled WGS sequence"/>
</dbReference>
<feature type="compositionally biased region" description="Basic and acidic residues" evidence="1">
    <location>
        <begin position="1348"/>
        <end position="1358"/>
    </location>
</feature>
<dbReference type="InterPro" id="IPR057214">
    <property type="entry name" value="DUF7892"/>
</dbReference>
<feature type="compositionally biased region" description="Basic residues" evidence="1">
    <location>
        <begin position="1186"/>
        <end position="1197"/>
    </location>
</feature>
<evidence type="ECO:0000313" key="4">
    <source>
        <dbReference type="Proteomes" id="UP000758603"/>
    </source>
</evidence>
<feature type="compositionally biased region" description="Polar residues" evidence="1">
    <location>
        <begin position="743"/>
        <end position="756"/>
    </location>
</feature>
<proteinExistence type="predicted"/>
<comment type="caution">
    <text evidence="3">The sequence shown here is derived from an EMBL/GenBank/DDBJ whole genome shotgun (WGS) entry which is preliminary data.</text>
</comment>
<gene>
    <name evidence="3" type="ORF">BKA67DRAFT_664322</name>
</gene>
<feature type="region of interest" description="Disordered" evidence="1">
    <location>
        <begin position="743"/>
        <end position="762"/>
    </location>
</feature>
<dbReference type="RefSeq" id="XP_045953000.1">
    <property type="nucleotide sequence ID" value="XM_046108354.1"/>
</dbReference>
<keyword evidence="4" id="KW-1185">Reference proteome</keyword>
<evidence type="ECO:0000256" key="1">
    <source>
        <dbReference type="SAM" id="MobiDB-lite"/>
    </source>
</evidence>
<feature type="region of interest" description="Disordered" evidence="1">
    <location>
        <begin position="1145"/>
        <end position="1271"/>
    </location>
</feature>
<feature type="compositionally biased region" description="Polar residues" evidence="1">
    <location>
        <begin position="1332"/>
        <end position="1347"/>
    </location>
</feature>
<dbReference type="Pfam" id="PF25422">
    <property type="entry name" value="DUF7892"/>
    <property type="match status" value="1"/>
</dbReference>